<reference evidence="2 3" key="1">
    <citation type="submission" date="2017-05" db="EMBL/GenBank/DDBJ databases">
        <authorList>
            <person name="Varghese N."/>
            <person name="Submissions S."/>
        </authorList>
    </citation>
    <scope>NUCLEOTIDE SEQUENCE [LARGE SCALE GENOMIC DNA]</scope>
    <source>
        <strain evidence="2 3">DSM 29734</strain>
    </source>
</reference>
<evidence type="ECO:0000313" key="3">
    <source>
        <dbReference type="Proteomes" id="UP001157961"/>
    </source>
</evidence>
<dbReference type="SUPFAM" id="SSF53187">
    <property type="entry name" value="Zn-dependent exopeptidases"/>
    <property type="match status" value="1"/>
</dbReference>
<dbReference type="CDD" id="cd02696">
    <property type="entry name" value="MurNAc-LAA"/>
    <property type="match status" value="1"/>
</dbReference>
<evidence type="ECO:0000259" key="1">
    <source>
        <dbReference type="SMART" id="SM00646"/>
    </source>
</evidence>
<dbReference type="SMART" id="SM00646">
    <property type="entry name" value="Ami_3"/>
    <property type="match status" value="1"/>
</dbReference>
<comment type="caution">
    <text evidence="2">The sequence shown here is derived from an EMBL/GenBank/DDBJ whole genome shotgun (WGS) entry which is preliminary data.</text>
</comment>
<dbReference type="InterPro" id="IPR002508">
    <property type="entry name" value="MurNAc-LAA_cat"/>
</dbReference>
<dbReference type="Pfam" id="PF01520">
    <property type="entry name" value="Amidase_3"/>
    <property type="match status" value="1"/>
</dbReference>
<feature type="domain" description="MurNAc-LAA" evidence="1">
    <location>
        <begin position="67"/>
        <end position="181"/>
    </location>
</feature>
<sequence>MRLAIVVGHNARAQGAVRRDTGETEFGWNSRLAAQIEDAAAAYPGVYVKVFFRHDVGGYSREIADVYQRSDAWGADASAELHFNSAGSTLATGTETLTSGTKASVRFAEAVQDEMLDALGLRDRGEKYVPPTGRGGKSLHFGRAPAILVEPYFGSSPNGLAATDEAHEQKALAQAILRGFVLAFA</sequence>
<dbReference type="RefSeq" id="WP_283427451.1">
    <property type="nucleotide sequence ID" value="NZ_FXTY01000008.1"/>
</dbReference>
<name>A0ABY1PE75_9RHOB</name>
<keyword evidence="3" id="KW-1185">Reference proteome</keyword>
<organism evidence="2 3">
    <name type="scientific">Shimia sagamensis</name>
    <dbReference type="NCBI Taxonomy" id="1566352"/>
    <lineage>
        <taxon>Bacteria</taxon>
        <taxon>Pseudomonadati</taxon>
        <taxon>Pseudomonadota</taxon>
        <taxon>Alphaproteobacteria</taxon>
        <taxon>Rhodobacterales</taxon>
        <taxon>Roseobacteraceae</taxon>
    </lineage>
</organism>
<accession>A0ABY1PE75</accession>
<evidence type="ECO:0000313" key="2">
    <source>
        <dbReference type="EMBL" id="SMP32265.1"/>
    </source>
</evidence>
<dbReference type="Gene3D" id="3.40.630.40">
    <property type="entry name" value="Zn-dependent exopeptidases"/>
    <property type="match status" value="1"/>
</dbReference>
<proteinExistence type="predicted"/>
<dbReference type="EMBL" id="FXTY01000008">
    <property type="protein sequence ID" value="SMP32265.1"/>
    <property type="molecule type" value="Genomic_DNA"/>
</dbReference>
<gene>
    <name evidence="2" type="ORF">SAMN06265373_108152</name>
</gene>
<dbReference type="Proteomes" id="UP001157961">
    <property type="component" value="Unassembled WGS sequence"/>
</dbReference>
<protein>
    <submittedName>
        <fullName evidence="2">N-acetylmuramoyl-L-alanine amidase</fullName>
    </submittedName>
</protein>